<evidence type="ECO:0008006" key="4">
    <source>
        <dbReference type="Google" id="ProtNLM"/>
    </source>
</evidence>
<accession>A0ABU0JE03</accession>
<proteinExistence type="predicted"/>
<organism evidence="2 3">
    <name type="scientific">Labrys wisconsinensis</name>
    <dbReference type="NCBI Taxonomy" id="425677"/>
    <lineage>
        <taxon>Bacteria</taxon>
        <taxon>Pseudomonadati</taxon>
        <taxon>Pseudomonadota</taxon>
        <taxon>Alphaproteobacteria</taxon>
        <taxon>Hyphomicrobiales</taxon>
        <taxon>Xanthobacteraceae</taxon>
        <taxon>Labrys</taxon>
    </lineage>
</organism>
<gene>
    <name evidence="2" type="ORF">QO011_004519</name>
</gene>
<evidence type="ECO:0000313" key="3">
    <source>
        <dbReference type="Proteomes" id="UP001242480"/>
    </source>
</evidence>
<keyword evidence="3" id="KW-1185">Reference proteome</keyword>
<dbReference type="Proteomes" id="UP001242480">
    <property type="component" value="Unassembled WGS sequence"/>
</dbReference>
<name>A0ABU0JE03_9HYPH</name>
<dbReference type="EMBL" id="JAUSVX010000009">
    <property type="protein sequence ID" value="MDQ0471494.1"/>
    <property type="molecule type" value="Genomic_DNA"/>
</dbReference>
<protein>
    <recommendedName>
        <fullName evidence="4">Glycine-rich protein</fullName>
    </recommendedName>
</protein>
<feature type="signal peptide" evidence="1">
    <location>
        <begin position="1"/>
        <end position="26"/>
    </location>
</feature>
<dbReference type="RefSeq" id="WP_307276739.1">
    <property type="nucleotide sequence ID" value="NZ_JAUSVX010000009.1"/>
</dbReference>
<reference evidence="2 3" key="1">
    <citation type="submission" date="2023-07" db="EMBL/GenBank/DDBJ databases">
        <title>Genomic Encyclopedia of Type Strains, Phase IV (KMG-IV): sequencing the most valuable type-strain genomes for metagenomic binning, comparative biology and taxonomic classification.</title>
        <authorList>
            <person name="Goeker M."/>
        </authorList>
    </citation>
    <scope>NUCLEOTIDE SEQUENCE [LARGE SCALE GENOMIC DNA]</scope>
    <source>
        <strain evidence="2 3">DSM 19619</strain>
    </source>
</reference>
<evidence type="ECO:0000313" key="2">
    <source>
        <dbReference type="EMBL" id="MDQ0471494.1"/>
    </source>
</evidence>
<keyword evidence="1" id="KW-0732">Signal</keyword>
<comment type="caution">
    <text evidence="2">The sequence shown here is derived from an EMBL/GenBank/DDBJ whole genome shotgun (WGS) entry which is preliminary data.</text>
</comment>
<feature type="chain" id="PRO_5045527860" description="Glycine-rich protein" evidence="1">
    <location>
        <begin position="27"/>
        <end position="142"/>
    </location>
</feature>
<sequence length="142" mass="14533">MFRKLATALVATLVIGGSVLSTTSSAEAGGSVFIPRHGGGGWGHGGGGWGHGGGGWGHGGGGWGRGGGWGHRGGWGWGGAAAAGFVGGALLGSALAAPGYGYYDGPDYYAPGPAYYGPACYWRRQRFFDGYYWRVRRVEVCD</sequence>
<evidence type="ECO:0000256" key="1">
    <source>
        <dbReference type="SAM" id="SignalP"/>
    </source>
</evidence>